<comment type="similarity">
    <text evidence="1">Belongs to the cytochrome P450 family.</text>
</comment>
<gene>
    <name evidence="7" type="ORF">BGAL_0100g00310</name>
</gene>
<name>A0A4S8R4U5_9HELO</name>
<dbReference type="Pfam" id="PF00067">
    <property type="entry name" value="p450"/>
    <property type="match status" value="1"/>
</dbReference>
<evidence type="ECO:0000256" key="6">
    <source>
        <dbReference type="PIRSR" id="PIRSR602401-1"/>
    </source>
</evidence>
<evidence type="ECO:0000256" key="4">
    <source>
        <dbReference type="ARBA" id="ARBA00023004"/>
    </source>
</evidence>
<dbReference type="InterPro" id="IPR050529">
    <property type="entry name" value="CYP450_sterol_14alpha_dmase"/>
</dbReference>
<dbReference type="PRINTS" id="PR00463">
    <property type="entry name" value="EP450I"/>
</dbReference>
<feature type="binding site" description="axial binding residue" evidence="6">
    <location>
        <position position="577"/>
    </location>
    <ligand>
        <name>heme</name>
        <dbReference type="ChEBI" id="CHEBI:30413"/>
    </ligand>
    <ligandPart>
        <name>Fe</name>
        <dbReference type="ChEBI" id="CHEBI:18248"/>
    </ligandPart>
</feature>
<dbReference type="PANTHER" id="PTHR24304:SF2">
    <property type="entry name" value="24-HYDROXYCHOLESTEROL 7-ALPHA-HYDROXYLASE"/>
    <property type="match status" value="1"/>
</dbReference>
<dbReference type="SUPFAM" id="SSF48264">
    <property type="entry name" value="Cytochrome P450"/>
    <property type="match status" value="1"/>
</dbReference>
<evidence type="ECO:0000256" key="2">
    <source>
        <dbReference type="ARBA" id="ARBA00022617"/>
    </source>
</evidence>
<keyword evidence="5" id="KW-0843">Virulence</keyword>
<dbReference type="GO" id="GO:0008395">
    <property type="term" value="F:steroid hydroxylase activity"/>
    <property type="evidence" value="ECO:0007669"/>
    <property type="project" value="TreeGrafter"/>
</dbReference>
<dbReference type="EMBL" id="PQXL01000100">
    <property type="protein sequence ID" value="THV51762.1"/>
    <property type="molecule type" value="Genomic_DNA"/>
</dbReference>
<dbReference type="InterPro" id="IPR002401">
    <property type="entry name" value="Cyt_P450_E_grp-I"/>
</dbReference>
<reference evidence="7 8" key="1">
    <citation type="submission" date="2017-12" db="EMBL/GenBank/DDBJ databases">
        <title>Comparative genomics of Botrytis spp.</title>
        <authorList>
            <person name="Valero-Jimenez C.A."/>
            <person name="Tapia P."/>
            <person name="Veloso J."/>
            <person name="Silva-Moreno E."/>
            <person name="Staats M."/>
            <person name="Valdes J.H."/>
            <person name="Van Kan J.A.L."/>
        </authorList>
    </citation>
    <scope>NUCLEOTIDE SEQUENCE [LARGE SCALE GENOMIC DNA]</scope>
    <source>
        <strain evidence="7 8">MUCL435</strain>
    </source>
</reference>
<dbReference type="OrthoDB" id="3366823at2759"/>
<evidence type="ECO:0000256" key="1">
    <source>
        <dbReference type="ARBA" id="ARBA00010617"/>
    </source>
</evidence>
<evidence type="ECO:0008006" key="9">
    <source>
        <dbReference type="Google" id="ProtNLM"/>
    </source>
</evidence>
<dbReference type="InterPro" id="IPR001128">
    <property type="entry name" value="Cyt_P450"/>
</dbReference>
<keyword evidence="3 6" id="KW-0479">Metal-binding</keyword>
<dbReference type="Proteomes" id="UP000308671">
    <property type="component" value="Unassembled WGS sequence"/>
</dbReference>
<dbReference type="Gene3D" id="1.10.630.10">
    <property type="entry name" value="Cytochrome P450"/>
    <property type="match status" value="1"/>
</dbReference>
<keyword evidence="4 6" id="KW-0408">Iron</keyword>
<dbReference type="GO" id="GO:0020037">
    <property type="term" value="F:heme binding"/>
    <property type="evidence" value="ECO:0007669"/>
    <property type="project" value="InterPro"/>
</dbReference>
<dbReference type="GO" id="GO:0005506">
    <property type="term" value="F:iron ion binding"/>
    <property type="evidence" value="ECO:0007669"/>
    <property type="project" value="InterPro"/>
</dbReference>
<evidence type="ECO:0000313" key="8">
    <source>
        <dbReference type="Proteomes" id="UP000308671"/>
    </source>
</evidence>
<evidence type="ECO:0000313" key="7">
    <source>
        <dbReference type="EMBL" id="THV51762.1"/>
    </source>
</evidence>
<comment type="caution">
    <text evidence="7">The sequence shown here is derived from an EMBL/GenBank/DDBJ whole genome shotgun (WGS) entry which is preliminary data.</text>
</comment>
<keyword evidence="2 6" id="KW-0349">Heme</keyword>
<dbReference type="GO" id="GO:0016705">
    <property type="term" value="F:oxidoreductase activity, acting on paired donors, with incorporation or reduction of molecular oxygen"/>
    <property type="evidence" value="ECO:0007669"/>
    <property type="project" value="InterPro"/>
</dbReference>
<evidence type="ECO:0000256" key="3">
    <source>
        <dbReference type="ARBA" id="ARBA00022723"/>
    </source>
</evidence>
<organism evidence="7 8">
    <name type="scientific">Botrytis galanthina</name>
    <dbReference type="NCBI Taxonomy" id="278940"/>
    <lineage>
        <taxon>Eukaryota</taxon>
        <taxon>Fungi</taxon>
        <taxon>Dikarya</taxon>
        <taxon>Ascomycota</taxon>
        <taxon>Pezizomycotina</taxon>
        <taxon>Leotiomycetes</taxon>
        <taxon>Helotiales</taxon>
        <taxon>Sclerotiniaceae</taxon>
        <taxon>Botrytis</taxon>
    </lineage>
</organism>
<dbReference type="AlphaFoldDB" id="A0A4S8R4U5"/>
<accession>A0A4S8R4U5</accession>
<evidence type="ECO:0000256" key="5">
    <source>
        <dbReference type="ARBA" id="ARBA00023026"/>
    </source>
</evidence>
<sequence length="636" mass="72839">MISGTFGNLLNLFSPVQDTSRILQVPSSSLSLLSSLNIPTWLSRSSNAYPFLASLNESPTANQILLYLSILSLPFLVCYLKTWQSFVAQCSDTAPIREPPTVPYMIPFFGRIVDSIINIRKFFHGLNDKTVYGVKIFGYKVFFIQGPEMISALWKIKEQITAPVHQVFVLNKIFGMNPKAVQAYVLDESGLNAKTHPKSNTLTHNRVDYITHVGFLRLLTGDGLSGLYGRWSLEFSYRIQALEISQEWAEHTDIMKFWELPLTASMNKAIAGPLLEAINPDFTEEFLEFLPYANQLVKSFPPWLIPRAYSLRRKLVATVKTWHSIARSQFRDQYVNADGDADPWWGSRCIRERQEYLSKVDNWDYDSMAVSDFGLLWGQVKSTFSSTADITDYFISASINVHKAAVWAVIEIFKDPALLSRVRKELQEASFDPESLVSPQFIHKLIQIPLLQSIYAEVIRLHVEVQHVLYSHHSPVYVNQWIFPKKTPILVPCGPAHHDTKVWNTRNGEFPLDTFWADRFLLYPEDILSGPMITKLSSNDVSQFMSFSSQKDCSKPIYCESVMRNSFIGYGVGERTCPGRFLAKREIIAVFARIVQQYDIELLTKEKNFKHSMAFYGFGTQAPKNKIPFRIKRRER</sequence>
<protein>
    <recommendedName>
        <fullName evidence="9">Cytochrome P450 monooxygenase</fullName>
    </recommendedName>
</protein>
<comment type="cofactor">
    <cofactor evidence="6">
        <name>heme</name>
        <dbReference type="ChEBI" id="CHEBI:30413"/>
    </cofactor>
</comment>
<keyword evidence="8" id="KW-1185">Reference proteome</keyword>
<dbReference type="InterPro" id="IPR036396">
    <property type="entry name" value="Cyt_P450_sf"/>
</dbReference>
<dbReference type="PANTHER" id="PTHR24304">
    <property type="entry name" value="CYTOCHROME P450 FAMILY 7"/>
    <property type="match status" value="1"/>
</dbReference>
<proteinExistence type="inferred from homology"/>